<comment type="caution">
    <text evidence="1">The sequence shown here is derived from an EMBL/GenBank/DDBJ whole genome shotgun (WGS) entry which is preliminary data.</text>
</comment>
<reference evidence="1 2" key="1">
    <citation type="journal article" date="2013" name="Genome Announc.">
        <title>Draft Genome Sequence of Cesiribacter andamanensis Strain AMV16T, Isolated from a Soil Sample from a Mud Volcano in the Andaman Islands, India.</title>
        <authorList>
            <person name="Shivaji S."/>
            <person name="Ara S."/>
            <person name="Begum Z."/>
            <person name="Srinivas T.N."/>
            <person name="Singh A."/>
            <person name="Kumar Pinnaka A."/>
        </authorList>
    </citation>
    <scope>NUCLEOTIDE SEQUENCE [LARGE SCALE GENOMIC DNA]</scope>
    <source>
        <strain evidence="1 2">AMV16</strain>
    </source>
</reference>
<name>M7NVW7_9BACT</name>
<gene>
    <name evidence="1" type="ORF">ADICEAN_02218</name>
</gene>
<sequence>MTMINVGGASILAHVQNETATISSCAFFLNPMEKALAGRRNSPANPTFPSVANTTLQPGPRRYRPLPHQQVSGSASYLQGASDTQVPADLPGNRPACLLLQVRSLISPTASAAEVRTHKQALPAGRTCYSNLRAMQPNPPQCRCSETQPIRCSAVRSRKTGRSAAFRKRKK</sequence>
<dbReference type="AlphaFoldDB" id="M7NVW7"/>
<dbReference type="Proteomes" id="UP000011910">
    <property type="component" value="Unassembled WGS sequence"/>
</dbReference>
<dbReference type="EMBL" id="AODQ01000051">
    <property type="protein sequence ID" value="EMR02619.1"/>
    <property type="molecule type" value="Genomic_DNA"/>
</dbReference>
<keyword evidence="2" id="KW-1185">Reference proteome</keyword>
<evidence type="ECO:0000313" key="1">
    <source>
        <dbReference type="EMBL" id="EMR02619.1"/>
    </source>
</evidence>
<evidence type="ECO:0000313" key="2">
    <source>
        <dbReference type="Proteomes" id="UP000011910"/>
    </source>
</evidence>
<protein>
    <submittedName>
        <fullName evidence="1">Uncharacterized protein</fullName>
    </submittedName>
</protein>
<dbReference type="STRING" id="1279009.ADICEAN_02218"/>
<accession>M7NVW7</accession>
<proteinExistence type="predicted"/>
<organism evidence="1 2">
    <name type="scientific">Cesiribacter andamanensis AMV16</name>
    <dbReference type="NCBI Taxonomy" id="1279009"/>
    <lineage>
        <taxon>Bacteria</taxon>
        <taxon>Pseudomonadati</taxon>
        <taxon>Bacteroidota</taxon>
        <taxon>Cytophagia</taxon>
        <taxon>Cytophagales</taxon>
        <taxon>Cesiribacteraceae</taxon>
        <taxon>Cesiribacter</taxon>
    </lineage>
</organism>